<dbReference type="Proteomes" id="UP000267535">
    <property type="component" value="Unassembled WGS sequence"/>
</dbReference>
<organism evidence="13 14">
    <name type="scientific">Amphritea balenae</name>
    <dbReference type="NCBI Taxonomy" id="452629"/>
    <lineage>
        <taxon>Bacteria</taxon>
        <taxon>Pseudomonadati</taxon>
        <taxon>Pseudomonadota</taxon>
        <taxon>Gammaproteobacteria</taxon>
        <taxon>Oceanospirillales</taxon>
        <taxon>Oceanospirillaceae</taxon>
        <taxon>Amphritea</taxon>
    </lineage>
</organism>
<evidence type="ECO:0000313" key="14">
    <source>
        <dbReference type="Proteomes" id="UP000267535"/>
    </source>
</evidence>
<keyword evidence="7 9" id="KW-1133">Transmembrane helix</keyword>
<keyword evidence="14" id="KW-1185">Reference proteome</keyword>
<dbReference type="Gene3D" id="2.40.50.100">
    <property type="match status" value="1"/>
</dbReference>
<dbReference type="RefSeq" id="WP_124925094.1">
    <property type="nucleotide sequence ID" value="NZ_BMOH01000003.1"/>
</dbReference>
<dbReference type="InterPro" id="IPR050739">
    <property type="entry name" value="MFP"/>
</dbReference>
<dbReference type="Pfam" id="PF25994">
    <property type="entry name" value="HH_AprE"/>
    <property type="match status" value="1"/>
</dbReference>
<feature type="coiled-coil region" evidence="10">
    <location>
        <begin position="158"/>
        <end position="192"/>
    </location>
</feature>
<dbReference type="PANTHER" id="PTHR30386:SF17">
    <property type="entry name" value="ALKALINE PROTEASE SECRETION PROTEIN APRE"/>
    <property type="match status" value="1"/>
</dbReference>
<evidence type="ECO:0000256" key="1">
    <source>
        <dbReference type="ARBA" id="ARBA00004377"/>
    </source>
</evidence>
<keyword evidence="10" id="KW-0175">Coiled coil</keyword>
<protein>
    <recommendedName>
        <fullName evidence="9">Membrane fusion protein (MFP) family protein</fullName>
    </recommendedName>
</protein>
<gene>
    <name evidence="13" type="ORF">EHS89_05325</name>
</gene>
<evidence type="ECO:0000256" key="2">
    <source>
        <dbReference type="ARBA" id="ARBA00009477"/>
    </source>
</evidence>
<keyword evidence="6 9" id="KW-0812">Transmembrane</keyword>
<comment type="subcellular location">
    <subcellularLocation>
        <location evidence="1 9">Cell inner membrane</location>
        <topology evidence="1 9">Single-pass membrane protein</topology>
    </subcellularLocation>
</comment>
<dbReference type="OrthoDB" id="9775513at2"/>
<dbReference type="NCBIfam" id="TIGR01843">
    <property type="entry name" value="type_I_hlyD"/>
    <property type="match status" value="1"/>
</dbReference>
<evidence type="ECO:0000256" key="7">
    <source>
        <dbReference type="ARBA" id="ARBA00022989"/>
    </source>
</evidence>
<feature type="transmembrane region" description="Helical" evidence="9">
    <location>
        <begin position="16"/>
        <end position="36"/>
    </location>
</feature>
<dbReference type="InterPro" id="IPR058781">
    <property type="entry name" value="HH_AprE-like"/>
</dbReference>
<keyword evidence="8 9" id="KW-0472">Membrane</keyword>
<keyword evidence="3 9" id="KW-0813">Transport</keyword>
<dbReference type="PRINTS" id="PR01490">
    <property type="entry name" value="RTXTOXIND"/>
</dbReference>
<dbReference type="GO" id="GO:0015031">
    <property type="term" value="P:protein transport"/>
    <property type="evidence" value="ECO:0007669"/>
    <property type="project" value="InterPro"/>
</dbReference>
<proteinExistence type="inferred from homology"/>
<comment type="caution">
    <text evidence="13">The sequence shown here is derived from an EMBL/GenBank/DDBJ whole genome shotgun (WGS) entry which is preliminary data.</text>
</comment>
<dbReference type="Gene3D" id="2.40.30.170">
    <property type="match status" value="1"/>
</dbReference>
<keyword evidence="5 9" id="KW-0997">Cell inner membrane</keyword>
<comment type="similarity">
    <text evidence="2 9">Belongs to the membrane fusion protein (MFP) (TC 8.A.1) family.</text>
</comment>
<dbReference type="EMBL" id="RQXV01000002">
    <property type="protein sequence ID" value="RRD00513.1"/>
    <property type="molecule type" value="Genomic_DNA"/>
</dbReference>
<dbReference type="PANTHER" id="PTHR30386">
    <property type="entry name" value="MEMBRANE FUSION SUBUNIT OF EMRAB-TOLC MULTIDRUG EFFLUX PUMP"/>
    <property type="match status" value="1"/>
</dbReference>
<evidence type="ECO:0000256" key="8">
    <source>
        <dbReference type="ARBA" id="ARBA00023136"/>
    </source>
</evidence>
<sequence length="434" mass="48020">MLSNNLPERPETGRTLMLGLVVILTFFGTFLSWSILSPLESAAIAVGEVGTVGKQKVIQHLEGGIVSKILVKDGDIVASGQVLVRLDETQPQANLNLIRGRYHAALALQARLVAERDGLQEIAFPSPLQQSNDENVTVIVRGQGNIIVSRRTALDKKRGILQQRISQYQAEIKGLRQAIHSQRRQLTLTQEEVDAYQHLETNGMSAGKTRMLQLKKEYARIKGEKSKNLAAIARTEQNIGETELRISTLNTQFLNEVIEELREVENEVFDLDEKLRAATDVVERIEIRAPLAGTIVGLQIFTEGGIIGPGEQILGIVPSDEQLIIEARIAPNDIDIVRPGLPAHVRYTAFSSRTHAPVEGKVINVSADRFTDERTGEAYYKAEVELTGDIDIALNGESLYQGMQAEVMIVTGSRTPMDYLLEPLTESLNRAFRE</sequence>
<feature type="domain" description="AprE-like beta-barrel" evidence="12">
    <location>
        <begin position="323"/>
        <end position="412"/>
    </location>
</feature>
<name>A0A3P1SWM0_9GAMM</name>
<dbReference type="AlphaFoldDB" id="A0A3P1SWM0"/>
<evidence type="ECO:0000259" key="12">
    <source>
        <dbReference type="Pfam" id="PF26002"/>
    </source>
</evidence>
<evidence type="ECO:0000256" key="5">
    <source>
        <dbReference type="ARBA" id="ARBA00022519"/>
    </source>
</evidence>
<feature type="coiled-coil region" evidence="10">
    <location>
        <begin position="232"/>
        <end position="281"/>
    </location>
</feature>
<dbReference type="InterPro" id="IPR010129">
    <property type="entry name" value="T1SS_HlyD"/>
</dbReference>
<evidence type="ECO:0000256" key="9">
    <source>
        <dbReference type="RuleBase" id="RU365093"/>
    </source>
</evidence>
<dbReference type="InterPro" id="IPR058982">
    <property type="entry name" value="Beta-barrel_AprE"/>
</dbReference>
<evidence type="ECO:0000256" key="10">
    <source>
        <dbReference type="SAM" id="Coils"/>
    </source>
</evidence>
<evidence type="ECO:0000313" key="13">
    <source>
        <dbReference type="EMBL" id="RRD00513.1"/>
    </source>
</evidence>
<dbReference type="Pfam" id="PF26002">
    <property type="entry name" value="Beta-barrel_AprE"/>
    <property type="match status" value="1"/>
</dbReference>
<evidence type="ECO:0000256" key="4">
    <source>
        <dbReference type="ARBA" id="ARBA00022475"/>
    </source>
</evidence>
<keyword evidence="4 9" id="KW-1003">Cell membrane</keyword>
<evidence type="ECO:0000256" key="3">
    <source>
        <dbReference type="ARBA" id="ARBA00022448"/>
    </source>
</evidence>
<dbReference type="GO" id="GO:0005886">
    <property type="term" value="C:plasma membrane"/>
    <property type="evidence" value="ECO:0007669"/>
    <property type="project" value="UniProtKB-SubCell"/>
</dbReference>
<accession>A0A3P1SWM0</accession>
<feature type="domain" description="AprE-like long alpha-helical hairpin" evidence="11">
    <location>
        <begin position="92"/>
        <end position="281"/>
    </location>
</feature>
<evidence type="ECO:0000259" key="11">
    <source>
        <dbReference type="Pfam" id="PF25994"/>
    </source>
</evidence>
<reference evidence="13 14" key="1">
    <citation type="submission" date="2018-11" db="EMBL/GenBank/DDBJ databases">
        <title>The draft genome sequence of Amphritea balenae JAMM 1525T.</title>
        <authorList>
            <person name="Fang Z."/>
            <person name="Zhang Y."/>
            <person name="Han X."/>
        </authorList>
    </citation>
    <scope>NUCLEOTIDE SEQUENCE [LARGE SCALE GENOMIC DNA]</scope>
    <source>
        <strain evidence="13 14">JAMM 1525</strain>
    </source>
</reference>
<evidence type="ECO:0000256" key="6">
    <source>
        <dbReference type="ARBA" id="ARBA00022692"/>
    </source>
</evidence>